<dbReference type="Pfam" id="PF20516">
    <property type="entry name" value="PDDEXK_12"/>
    <property type="match status" value="1"/>
</dbReference>
<sequence>MAQCTQPTSMHHAVLRWLNELPDCADVDAQADPSRDLHKRRRTDQDEDQQHSQRDGSAKRRRGPCGTNLRTPPQSRSVSGPLWAERQMDHDQDNNAHREATTPPDADPSSHGAVATDDTPRASLADRPRHRQVVRHMSASRSSRRGSSASSVGRESSGNRSEATGSSGRPSAVAGAKRKRTMELAPDQVRIEDLDTGLAGMVPPRLRELEAAFRKSRHEGFVSSSRRAEMQAAGVPDMFEAGFFTAPLDHQGRLETQESPSLVDVLALWTKAKKCFLSGWDEAGWNMAVHYPLLCLALPDGGQLEVTPCTTASIQPRFVLPPVSPSRVDFCIAVNPHWPNHHLVKTPASRAVAEVCWDLPGQSINHTNNYKPLASRPIAISIETKRRGGSDEDAVTQLGIWQAAQWEMLQELVQPRHDSTSSLATGPAATGPADPFAPPSKQPTYLALHGLDFLPAIYIVGHDWKFAALTRDAVAPDALPRIRSQSTLWTGCTIGSTSSVEGIYRIIWCLRRLARYSVEEFWPWYQQHVLELDIGT</sequence>
<dbReference type="InterPro" id="IPR046797">
    <property type="entry name" value="PDDEXK_12"/>
</dbReference>
<dbReference type="RefSeq" id="XP_009220824.1">
    <property type="nucleotide sequence ID" value="XM_009222560.1"/>
</dbReference>
<dbReference type="HOGENOM" id="CLU_027219_0_2_1"/>
<protein>
    <recommendedName>
        <fullName evidence="2">PD-(D/E)XK nuclease-like domain-containing protein</fullName>
    </recommendedName>
</protein>
<reference evidence="4" key="4">
    <citation type="journal article" date="2015" name="G3 (Bethesda)">
        <title>Genome sequences of three phytopathogenic species of the Magnaporthaceae family of fungi.</title>
        <authorList>
            <person name="Okagaki L.H."/>
            <person name="Nunes C.C."/>
            <person name="Sailsbery J."/>
            <person name="Clay B."/>
            <person name="Brown D."/>
            <person name="John T."/>
            <person name="Oh Y."/>
            <person name="Young N."/>
            <person name="Fitzgerald M."/>
            <person name="Haas B.J."/>
            <person name="Zeng Q."/>
            <person name="Young S."/>
            <person name="Adiconis X."/>
            <person name="Fan L."/>
            <person name="Levin J.Z."/>
            <person name="Mitchell T.K."/>
            <person name="Okubara P.A."/>
            <person name="Farman M.L."/>
            <person name="Kohn L.M."/>
            <person name="Birren B."/>
            <person name="Ma L.-J."/>
            <person name="Dean R.A."/>
        </authorList>
    </citation>
    <scope>NUCLEOTIDE SEQUENCE</scope>
    <source>
        <strain evidence="4">R3-111a-1</strain>
    </source>
</reference>
<reference evidence="3" key="2">
    <citation type="submission" date="2010-07" db="EMBL/GenBank/DDBJ databases">
        <authorList>
            <consortium name="The Broad Institute Genome Sequencing Platform"/>
            <consortium name="Broad Institute Genome Sequencing Center for Infectious Disease"/>
            <person name="Ma L.-J."/>
            <person name="Dead R."/>
            <person name="Young S."/>
            <person name="Zeng Q."/>
            <person name="Koehrsen M."/>
            <person name="Alvarado L."/>
            <person name="Berlin A."/>
            <person name="Chapman S.B."/>
            <person name="Chen Z."/>
            <person name="Freedman E."/>
            <person name="Gellesch M."/>
            <person name="Goldberg J."/>
            <person name="Griggs A."/>
            <person name="Gujja S."/>
            <person name="Heilman E.R."/>
            <person name="Heiman D."/>
            <person name="Hepburn T."/>
            <person name="Howarth C."/>
            <person name="Jen D."/>
            <person name="Larson L."/>
            <person name="Mehta T."/>
            <person name="Neiman D."/>
            <person name="Pearson M."/>
            <person name="Roberts A."/>
            <person name="Saif S."/>
            <person name="Shea T."/>
            <person name="Shenoy N."/>
            <person name="Sisk P."/>
            <person name="Stolte C."/>
            <person name="Sykes S."/>
            <person name="Walk T."/>
            <person name="White J."/>
            <person name="Yandava C."/>
            <person name="Haas B."/>
            <person name="Nusbaum C."/>
            <person name="Birren B."/>
        </authorList>
    </citation>
    <scope>NUCLEOTIDE SEQUENCE</scope>
    <source>
        <strain evidence="3">R3-111a-1</strain>
    </source>
</reference>
<reference evidence="3" key="3">
    <citation type="submission" date="2010-09" db="EMBL/GenBank/DDBJ databases">
        <title>Annotation of Gaeumannomyces graminis var. tritici R3-111a-1.</title>
        <authorList>
            <consortium name="The Broad Institute Genome Sequencing Platform"/>
            <person name="Ma L.-J."/>
            <person name="Dead R."/>
            <person name="Young S.K."/>
            <person name="Zeng Q."/>
            <person name="Gargeya S."/>
            <person name="Fitzgerald M."/>
            <person name="Haas B."/>
            <person name="Abouelleil A."/>
            <person name="Alvarado L."/>
            <person name="Arachchi H.M."/>
            <person name="Berlin A."/>
            <person name="Brown A."/>
            <person name="Chapman S.B."/>
            <person name="Chen Z."/>
            <person name="Dunbar C."/>
            <person name="Freedman E."/>
            <person name="Gearin G."/>
            <person name="Gellesch M."/>
            <person name="Goldberg J."/>
            <person name="Griggs A."/>
            <person name="Gujja S."/>
            <person name="Heiman D."/>
            <person name="Howarth C."/>
            <person name="Larson L."/>
            <person name="Lui A."/>
            <person name="MacDonald P.J.P."/>
            <person name="Mehta T."/>
            <person name="Montmayeur A."/>
            <person name="Murphy C."/>
            <person name="Neiman D."/>
            <person name="Pearson M."/>
            <person name="Priest M."/>
            <person name="Roberts A."/>
            <person name="Saif S."/>
            <person name="Shea T."/>
            <person name="Shenoy N."/>
            <person name="Sisk P."/>
            <person name="Stolte C."/>
            <person name="Sykes S."/>
            <person name="Yandava C."/>
            <person name="Wortman J."/>
            <person name="Nusbaum C."/>
            <person name="Birren B."/>
        </authorList>
    </citation>
    <scope>NUCLEOTIDE SEQUENCE</scope>
    <source>
        <strain evidence="3">R3-111a-1</strain>
    </source>
</reference>
<dbReference type="eggNOG" id="ENOG502SSXD">
    <property type="taxonomic scope" value="Eukaryota"/>
</dbReference>
<dbReference type="EnsemblFungi" id="EJT79679">
    <property type="protein sequence ID" value="EJT79679"/>
    <property type="gene ID" value="GGTG_04763"/>
</dbReference>
<proteinExistence type="predicted"/>
<dbReference type="EMBL" id="GL385396">
    <property type="protein sequence ID" value="EJT79679.1"/>
    <property type="molecule type" value="Genomic_DNA"/>
</dbReference>
<reference evidence="5" key="1">
    <citation type="submission" date="2010-07" db="EMBL/GenBank/DDBJ databases">
        <title>The genome sequence of Gaeumannomyces graminis var. tritici strain R3-111a-1.</title>
        <authorList>
            <consortium name="The Broad Institute Genome Sequencing Platform"/>
            <person name="Ma L.-J."/>
            <person name="Dead R."/>
            <person name="Young S."/>
            <person name="Zeng Q."/>
            <person name="Koehrsen M."/>
            <person name="Alvarado L."/>
            <person name="Berlin A."/>
            <person name="Chapman S.B."/>
            <person name="Chen Z."/>
            <person name="Freedman E."/>
            <person name="Gellesch M."/>
            <person name="Goldberg J."/>
            <person name="Griggs A."/>
            <person name="Gujja S."/>
            <person name="Heilman E.R."/>
            <person name="Heiman D."/>
            <person name="Hepburn T."/>
            <person name="Howarth C."/>
            <person name="Jen D."/>
            <person name="Larson L."/>
            <person name="Mehta T."/>
            <person name="Neiman D."/>
            <person name="Pearson M."/>
            <person name="Roberts A."/>
            <person name="Saif S."/>
            <person name="Shea T."/>
            <person name="Shenoy N."/>
            <person name="Sisk P."/>
            <person name="Stolte C."/>
            <person name="Sykes S."/>
            <person name="Walk T."/>
            <person name="White J."/>
            <person name="Yandava C."/>
            <person name="Haas B."/>
            <person name="Nusbaum C."/>
            <person name="Birren B."/>
        </authorList>
    </citation>
    <scope>NUCLEOTIDE SEQUENCE [LARGE SCALE GENOMIC DNA]</scope>
    <source>
        <strain evidence="5">R3-111a-1</strain>
    </source>
</reference>
<evidence type="ECO:0000313" key="3">
    <source>
        <dbReference type="EMBL" id="EJT79679.1"/>
    </source>
</evidence>
<organism evidence="3">
    <name type="scientific">Gaeumannomyces tritici (strain R3-111a-1)</name>
    <name type="common">Wheat and barley take-all root rot fungus</name>
    <name type="synonym">Gaeumannomyces graminis var. tritici</name>
    <dbReference type="NCBI Taxonomy" id="644352"/>
    <lineage>
        <taxon>Eukaryota</taxon>
        <taxon>Fungi</taxon>
        <taxon>Dikarya</taxon>
        <taxon>Ascomycota</taxon>
        <taxon>Pezizomycotina</taxon>
        <taxon>Sordariomycetes</taxon>
        <taxon>Sordariomycetidae</taxon>
        <taxon>Magnaporthales</taxon>
        <taxon>Magnaporthaceae</taxon>
        <taxon>Gaeumannomyces</taxon>
    </lineage>
</organism>
<dbReference type="GeneID" id="20345221"/>
<dbReference type="OrthoDB" id="4161186at2759"/>
<dbReference type="STRING" id="644352.J3NU14"/>
<feature type="compositionally biased region" description="Polar residues" evidence="1">
    <location>
        <begin position="159"/>
        <end position="169"/>
    </location>
</feature>
<feature type="region of interest" description="Disordered" evidence="1">
    <location>
        <begin position="27"/>
        <end position="80"/>
    </location>
</feature>
<feature type="compositionally biased region" description="Polar residues" evidence="1">
    <location>
        <begin position="68"/>
        <end position="78"/>
    </location>
</feature>
<feature type="domain" description="PD-(D/E)XK nuclease-like" evidence="2">
    <location>
        <begin position="245"/>
        <end position="522"/>
    </location>
</feature>
<accession>J3NU14</accession>
<feature type="compositionally biased region" description="Low complexity" evidence="1">
    <location>
        <begin position="139"/>
        <end position="158"/>
    </location>
</feature>
<feature type="region of interest" description="Disordered" evidence="1">
    <location>
        <begin position="92"/>
        <end position="181"/>
    </location>
</feature>
<reference evidence="4" key="5">
    <citation type="submission" date="2018-04" db="UniProtKB">
        <authorList>
            <consortium name="EnsemblFungi"/>
        </authorList>
    </citation>
    <scope>IDENTIFICATION</scope>
    <source>
        <strain evidence="4">R3-111a-1</strain>
    </source>
</reference>
<name>J3NU14_GAET3</name>
<evidence type="ECO:0000259" key="2">
    <source>
        <dbReference type="Pfam" id="PF20516"/>
    </source>
</evidence>
<evidence type="ECO:0000313" key="4">
    <source>
        <dbReference type="EnsemblFungi" id="EJT79679"/>
    </source>
</evidence>
<feature type="compositionally biased region" description="Basic and acidic residues" evidence="1">
    <location>
        <begin position="48"/>
        <end position="58"/>
    </location>
</feature>
<feature type="compositionally biased region" description="Basic and acidic residues" evidence="1">
    <location>
        <begin position="118"/>
        <end position="127"/>
    </location>
</feature>
<evidence type="ECO:0000256" key="1">
    <source>
        <dbReference type="SAM" id="MobiDB-lite"/>
    </source>
</evidence>
<dbReference type="AlphaFoldDB" id="J3NU14"/>
<keyword evidence="5" id="KW-1185">Reference proteome</keyword>
<feature type="region of interest" description="Disordered" evidence="1">
    <location>
        <begin position="417"/>
        <end position="436"/>
    </location>
</feature>
<dbReference type="VEuPathDB" id="FungiDB:GGTG_04763"/>
<gene>
    <name evidence="4" type="primary">20345221</name>
    <name evidence="3" type="ORF">GGTG_04763</name>
</gene>
<dbReference type="Proteomes" id="UP000006039">
    <property type="component" value="Unassembled WGS sequence"/>
</dbReference>
<evidence type="ECO:0000313" key="5">
    <source>
        <dbReference type="Proteomes" id="UP000006039"/>
    </source>
</evidence>
<feature type="compositionally biased region" description="Low complexity" evidence="1">
    <location>
        <begin position="424"/>
        <end position="434"/>
    </location>
</feature>